<keyword evidence="6" id="KW-1185">Reference proteome</keyword>
<dbReference type="CDD" id="cd00305">
    <property type="entry name" value="Cu-Zn_Superoxide_Dismutase"/>
    <property type="match status" value="1"/>
</dbReference>
<evidence type="ECO:0000256" key="3">
    <source>
        <dbReference type="SAM" id="SignalP"/>
    </source>
</evidence>
<keyword evidence="3" id="KW-0732">Signal</keyword>
<dbReference type="PANTHER" id="PTHR10003">
    <property type="entry name" value="SUPEROXIDE DISMUTASE CU-ZN -RELATED"/>
    <property type="match status" value="1"/>
</dbReference>
<feature type="domain" description="Superoxide dismutase copper/zinc binding" evidence="4">
    <location>
        <begin position="39"/>
        <end position="172"/>
    </location>
</feature>
<comment type="cofactor">
    <cofactor evidence="2">
        <name>Cu cation</name>
        <dbReference type="ChEBI" id="CHEBI:23378"/>
    </cofactor>
    <text evidence="2">Binds 1 copper ion per subunit.</text>
</comment>
<sequence>MKFALPGLIISLAATAAIAAAAPANLRIDLKNSTGGSAGTLTLTEAPNGVMLKVEAKGLTPGWHGLHFHEKGDCSAAGFTSAGAHVHGQAAVVHGLLNPDGNEAGDLPNLYVGADGTGTAELFSGYTSLSGKGARPALMDADGSALVIHAGADDHTTQPIGGAGARVACGAIPKG</sequence>
<dbReference type="EMBL" id="JAOTJD010000049">
    <property type="protein sequence ID" value="MFD3266181.1"/>
    <property type="molecule type" value="Genomic_DNA"/>
</dbReference>
<comment type="caution">
    <text evidence="5">The sequence shown here is derived from an EMBL/GenBank/DDBJ whole genome shotgun (WGS) entry which is preliminary data.</text>
</comment>
<dbReference type="InterPro" id="IPR001424">
    <property type="entry name" value="SOD_Cu_Zn_dom"/>
</dbReference>
<keyword evidence="2" id="KW-0862">Zinc</keyword>
<reference evidence="5 6" key="1">
    <citation type="submission" date="2022-09" db="EMBL/GenBank/DDBJ databases">
        <title>New species of Phenylobacterium.</title>
        <authorList>
            <person name="Mieszkin S."/>
        </authorList>
    </citation>
    <scope>NUCLEOTIDE SEQUENCE [LARGE SCALE GENOMIC DNA]</scope>
    <source>
        <strain evidence="5 6">HK31-G</strain>
    </source>
</reference>
<evidence type="ECO:0000259" key="4">
    <source>
        <dbReference type="Pfam" id="PF00080"/>
    </source>
</evidence>
<dbReference type="RefSeq" id="WP_304781605.1">
    <property type="nucleotide sequence ID" value="NZ_JAOTJD010000049.1"/>
</dbReference>
<proteinExistence type="inferred from homology"/>
<accession>A0ABW6CWY4</accession>
<dbReference type="InterPro" id="IPR018152">
    <property type="entry name" value="SOD_Cu/Zn_BS"/>
</dbReference>
<evidence type="ECO:0000313" key="5">
    <source>
        <dbReference type="EMBL" id="MFD3266181.1"/>
    </source>
</evidence>
<comment type="cofactor">
    <cofactor evidence="2">
        <name>Zn(2+)</name>
        <dbReference type="ChEBI" id="CHEBI:29105"/>
    </cofactor>
    <text evidence="2">Binds 1 zinc ion per subunit.</text>
</comment>
<dbReference type="InterPro" id="IPR036423">
    <property type="entry name" value="SOD-like_Cu/Zn_dom_sf"/>
</dbReference>
<dbReference type="InterPro" id="IPR024134">
    <property type="entry name" value="SOD_Cu/Zn_/chaperone"/>
</dbReference>
<keyword evidence="2" id="KW-0560">Oxidoreductase</keyword>
<comment type="function">
    <text evidence="2">Destroys radicals which are normally produced within the cells and which are toxic to biological systems.</text>
</comment>
<evidence type="ECO:0000256" key="2">
    <source>
        <dbReference type="RuleBase" id="RU000393"/>
    </source>
</evidence>
<feature type="signal peptide" evidence="3">
    <location>
        <begin position="1"/>
        <end position="19"/>
    </location>
</feature>
<dbReference type="Pfam" id="PF00080">
    <property type="entry name" value="Sod_Cu"/>
    <property type="match status" value="1"/>
</dbReference>
<dbReference type="PROSITE" id="PS00332">
    <property type="entry name" value="SOD_CU_ZN_2"/>
    <property type="match status" value="1"/>
</dbReference>
<keyword evidence="2" id="KW-0186">Copper</keyword>
<dbReference type="Proteomes" id="UP001598130">
    <property type="component" value="Unassembled WGS sequence"/>
</dbReference>
<keyword evidence="2" id="KW-0479">Metal-binding</keyword>
<organism evidence="5 6">
    <name type="scientific">Phenylobacterium ferrooxidans</name>
    <dbReference type="NCBI Taxonomy" id="2982689"/>
    <lineage>
        <taxon>Bacteria</taxon>
        <taxon>Pseudomonadati</taxon>
        <taxon>Pseudomonadota</taxon>
        <taxon>Alphaproteobacteria</taxon>
        <taxon>Caulobacterales</taxon>
        <taxon>Caulobacteraceae</taxon>
        <taxon>Phenylobacterium</taxon>
    </lineage>
</organism>
<evidence type="ECO:0000313" key="6">
    <source>
        <dbReference type="Proteomes" id="UP001598130"/>
    </source>
</evidence>
<dbReference type="EC" id="1.15.1.1" evidence="2"/>
<dbReference type="Gene3D" id="2.60.40.200">
    <property type="entry name" value="Superoxide dismutase, copper/zinc binding domain"/>
    <property type="match status" value="1"/>
</dbReference>
<comment type="similarity">
    <text evidence="1 2">Belongs to the Cu-Zn superoxide dismutase family.</text>
</comment>
<dbReference type="SUPFAM" id="SSF49329">
    <property type="entry name" value="Cu,Zn superoxide dismutase-like"/>
    <property type="match status" value="1"/>
</dbReference>
<comment type="catalytic activity">
    <reaction evidence="2">
        <text>2 superoxide + 2 H(+) = H2O2 + O2</text>
        <dbReference type="Rhea" id="RHEA:20696"/>
        <dbReference type="ChEBI" id="CHEBI:15378"/>
        <dbReference type="ChEBI" id="CHEBI:15379"/>
        <dbReference type="ChEBI" id="CHEBI:16240"/>
        <dbReference type="ChEBI" id="CHEBI:18421"/>
        <dbReference type="EC" id="1.15.1.1"/>
    </reaction>
</comment>
<protein>
    <recommendedName>
        <fullName evidence="2">Superoxide dismutase [Cu-Zn]</fullName>
        <ecNumber evidence="2">1.15.1.1</ecNumber>
    </recommendedName>
</protein>
<feature type="chain" id="PRO_5046126827" description="Superoxide dismutase [Cu-Zn]" evidence="3">
    <location>
        <begin position="20"/>
        <end position="175"/>
    </location>
</feature>
<gene>
    <name evidence="5" type="ORF">OCL97_19725</name>
</gene>
<name>A0ABW6CWY4_9CAUL</name>
<evidence type="ECO:0000256" key="1">
    <source>
        <dbReference type="ARBA" id="ARBA00010457"/>
    </source>
</evidence>